<dbReference type="KEGG" id="mars:A8C75_10385"/>
<dbReference type="InterPro" id="IPR009057">
    <property type="entry name" value="Homeodomain-like_sf"/>
</dbReference>
<dbReference type="GO" id="GO:0005524">
    <property type="term" value="F:ATP binding"/>
    <property type="evidence" value="ECO:0007669"/>
    <property type="project" value="UniProtKB-KW"/>
</dbReference>
<dbReference type="OrthoDB" id="9804019at2"/>
<dbReference type="Gene3D" id="1.10.10.60">
    <property type="entry name" value="Homeodomain-like"/>
    <property type="match status" value="1"/>
</dbReference>
<dbReference type="SMART" id="SM00382">
    <property type="entry name" value="AAA"/>
    <property type="match status" value="1"/>
</dbReference>
<dbReference type="Pfam" id="PF02830">
    <property type="entry name" value="V4R"/>
    <property type="match status" value="1"/>
</dbReference>
<evidence type="ECO:0000313" key="8">
    <source>
        <dbReference type="Proteomes" id="UP000078070"/>
    </source>
</evidence>
<dbReference type="PROSITE" id="PS00676">
    <property type="entry name" value="SIGMA54_INTERACT_2"/>
    <property type="match status" value="1"/>
</dbReference>
<dbReference type="Gene3D" id="3.40.50.300">
    <property type="entry name" value="P-loop containing nucleotide triphosphate hydrolases"/>
    <property type="match status" value="1"/>
</dbReference>
<keyword evidence="3" id="KW-0805">Transcription regulation</keyword>
<dbReference type="GO" id="GO:0043565">
    <property type="term" value="F:sequence-specific DNA binding"/>
    <property type="evidence" value="ECO:0007669"/>
    <property type="project" value="InterPro"/>
</dbReference>
<dbReference type="Pfam" id="PF06505">
    <property type="entry name" value="XylR_N"/>
    <property type="match status" value="1"/>
</dbReference>
<dbReference type="SUPFAM" id="SSF111126">
    <property type="entry name" value="Ligand-binding domain in the NO signalling and Golgi transport"/>
    <property type="match status" value="1"/>
</dbReference>
<proteinExistence type="predicted"/>
<evidence type="ECO:0000256" key="4">
    <source>
        <dbReference type="ARBA" id="ARBA00023125"/>
    </source>
</evidence>
<organism evidence="7 8">
    <name type="scientific">Marinobacterium aestuarii</name>
    <dbReference type="NCBI Taxonomy" id="1821621"/>
    <lineage>
        <taxon>Bacteria</taxon>
        <taxon>Pseudomonadati</taxon>
        <taxon>Pseudomonadota</taxon>
        <taxon>Gammaproteobacteria</taxon>
        <taxon>Oceanospirillales</taxon>
        <taxon>Oceanospirillaceae</taxon>
        <taxon>Marinobacterium</taxon>
    </lineage>
</organism>
<dbReference type="RefSeq" id="WP_067381697.1">
    <property type="nucleotide sequence ID" value="NZ_CP015839.1"/>
</dbReference>
<sequence>MAIQTDLQLPANADLLSQIRFETDRGKIWFNEQRMLLIHSAVMGQLRKELVETMGVERTRGFLMRFGYHSGWKDAELVAKVRPDLSKKEAFFVGPQLHGIKGMVNVQPIDLEFDIEAGTFYGEFDWIDSYEAEVHRHDFGLADDPICWTLIGYASGFTTFYMGRTIIYKEQECAGCGADHCRIIGKPVEEWEDRAELERLLLPDPIADELFALRHELSELRDNARYSPQDTDLLINSVGRSSAFMNVCQLIRRASSSRVTVLLQGETGVGKEVVAKGLHLSSDRADKPFIAVNCACIPPDLIEAELFGVEKGAYTGATQSREGKFERADKGTLFLDEVIELSPRAQATLLRVLQEGELERVGDSRSRKIDVRVVAATNEDLETAVKNGTFRADLFYRLNVFPVHIPPLRERTEDIALLIEHFLEKYHSLYNKRTLGVSDMALQALLQYKWPGNIRELENMIERGIILSDNNHTIDIEALFPSLSEPSHPLNTINRAGKIGMNSATADDAAADTSIQALCHQAIRDEVSLEQLESQMIHTAMTKADNNVAQAARLLGMTRPQLAYKLKKHPTG</sequence>
<dbReference type="CDD" id="cd00009">
    <property type="entry name" value="AAA"/>
    <property type="match status" value="1"/>
</dbReference>
<dbReference type="InterPro" id="IPR002078">
    <property type="entry name" value="Sigma_54_int"/>
</dbReference>
<dbReference type="Proteomes" id="UP000078070">
    <property type="component" value="Chromosome"/>
</dbReference>
<keyword evidence="2" id="KW-0067">ATP-binding</keyword>
<keyword evidence="4" id="KW-0238">DNA-binding</keyword>
<dbReference type="Gene3D" id="3.30.1380.20">
    <property type="entry name" value="Trafficking protein particle complex subunit 3"/>
    <property type="match status" value="1"/>
</dbReference>
<dbReference type="STRING" id="1821621.A8C75_10385"/>
<evidence type="ECO:0000256" key="5">
    <source>
        <dbReference type="ARBA" id="ARBA00023163"/>
    </source>
</evidence>
<dbReference type="EMBL" id="CP015839">
    <property type="protein sequence ID" value="ANG62851.1"/>
    <property type="molecule type" value="Genomic_DNA"/>
</dbReference>
<evidence type="ECO:0000313" key="7">
    <source>
        <dbReference type="EMBL" id="ANG62851.1"/>
    </source>
</evidence>
<dbReference type="InterPro" id="IPR003593">
    <property type="entry name" value="AAA+_ATPase"/>
</dbReference>
<reference evidence="8" key="1">
    <citation type="submission" date="2016-05" db="EMBL/GenBank/DDBJ databases">
        <authorList>
            <person name="Baek K."/>
            <person name="Yang S.-J."/>
        </authorList>
    </citation>
    <scope>NUCLEOTIDE SEQUENCE [LARGE SCALE GENOMIC DNA]</scope>
    <source>
        <strain evidence="8">ST58-10</strain>
    </source>
</reference>
<dbReference type="SMART" id="SM00989">
    <property type="entry name" value="V4R"/>
    <property type="match status" value="1"/>
</dbReference>
<dbReference type="PANTHER" id="PTHR32071:SF117">
    <property type="entry name" value="PTS-DEPENDENT DIHYDROXYACETONE KINASE OPERON REGULATORY PROTEIN-RELATED"/>
    <property type="match status" value="1"/>
</dbReference>
<dbReference type="Pfam" id="PF25601">
    <property type="entry name" value="AAA_lid_14"/>
    <property type="match status" value="1"/>
</dbReference>
<gene>
    <name evidence="7" type="ORF">A8C75_10385</name>
</gene>
<dbReference type="PRINTS" id="PR01590">
    <property type="entry name" value="HTHFIS"/>
</dbReference>
<name>A0A1A9EYX3_9GAMM</name>
<evidence type="ECO:0000256" key="2">
    <source>
        <dbReference type="ARBA" id="ARBA00022840"/>
    </source>
</evidence>
<keyword evidence="1" id="KW-0547">Nucleotide-binding</keyword>
<reference evidence="7 8" key="2">
    <citation type="journal article" date="2018" name="Int. J. Syst. Evol. Microbiol.">
        <title>Marinobacterium aestuarii sp. nov., a benzene-degrading marine bacterium isolated from estuary sediment.</title>
        <authorList>
            <person name="Bae S.S."/>
            <person name="Jung J."/>
            <person name="Chung D."/>
            <person name="Baek K."/>
        </authorList>
    </citation>
    <scope>NUCLEOTIDE SEQUENCE [LARGE SCALE GENOMIC DNA]</scope>
    <source>
        <strain evidence="7 8">ST58-10</strain>
    </source>
</reference>
<accession>A0A1A9EYX3</accession>
<dbReference type="PANTHER" id="PTHR32071">
    <property type="entry name" value="TRANSCRIPTIONAL REGULATORY PROTEIN"/>
    <property type="match status" value="1"/>
</dbReference>
<dbReference type="AlphaFoldDB" id="A0A1A9EYX3"/>
<dbReference type="Gene3D" id="1.10.8.60">
    <property type="match status" value="1"/>
</dbReference>
<dbReference type="InterPro" id="IPR024096">
    <property type="entry name" value="NO_sig/Golgi_transp_ligand-bd"/>
</dbReference>
<dbReference type="InterPro" id="IPR010523">
    <property type="entry name" value="XylR_N"/>
</dbReference>
<dbReference type="InterPro" id="IPR025662">
    <property type="entry name" value="Sigma_54_int_dom_ATP-bd_1"/>
</dbReference>
<evidence type="ECO:0000256" key="3">
    <source>
        <dbReference type="ARBA" id="ARBA00023015"/>
    </source>
</evidence>
<dbReference type="SUPFAM" id="SSF46689">
    <property type="entry name" value="Homeodomain-like"/>
    <property type="match status" value="1"/>
</dbReference>
<feature type="domain" description="Sigma-54 factor interaction" evidence="6">
    <location>
        <begin position="237"/>
        <end position="466"/>
    </location>
</feature>
<evidence type="ECO:0000259" key="6">
    <source>
        <dbReference type="PROSITE" id="PS50045"/>
    </source>
</evidence>
<dbReference type="FunFam" id="3.40.50.300:FF:000006">
    <property type="entry name" value="DNA-binding transcriptional regulator NtrC"/>
    <property type="match status" value="1"/>
</dbReference>
<protein>
    <submittedName>
        <fullName evidence="7">Sigma-54-dependent Fis family transcriptional regulator</fullName>
    </submittedName>
</protein>
<dbReference type="PROSITE" id="PS00688">
    <property type="entry name" value="SIGMA54_INTERACT_3"/>
    <property type="match status" value="1"/>
</dbReference>
<dbReference type="SUPFAM" id="SSF52540">
    <property type="entry name" value="P-loop containing nucleoside triphosphate hydrolases"/>
    <property type="match status" value="1"/>
</dbReference>
<dbReference type="Pfam" id="PF00158">
    <property type="entry name" value="Sigma54_activat"/>
    <property type="match status" value="1"/>
</dbReference>
<keyword evidence="8" id="KW-1185">Reference proteome</keyword>
<dbReference type="Pfam" id="PF02954">
    <property type="entry name" value="HTH_8"/>
    <property type="match status" value="1"/>
</dbReference>
<dbReference type="InterPro" id="IPR025943">
    <property type="entry name" value="Sigma_54_int_dom_ATP-bd_2"/>
</dbReference>
<dbReference type="InterPro" id="IPR025944">
    <property type="entry name" value="Sigma_54_int_dom_CS"/>
</dbReference>
<dbReference type="InterPro" id="IPR027417">
    <property type="entry name" value="P-loop_NTPase"/>
</dbReference>
<keyword evidence="5" id="KW-0804">Transcription</keyword>
<dbReference type="PROSITE" id="PS00675">
    <property type="entry name" value="SIGMA54_INTERACT_1"/>
    <property type="match status" value="1"/>
</dbReference>
<dbReference type="PROSITE" id="PS50045">
    <property type="entry name" value="SIGMA54_INTERACT_4"/>
    <property type="match status" value="1"/>
</dbReference>
<dbReference type="InterPro" id="IPR058031">
    <property type="entry name" value="AAA_lid_NorR"/>
</dbReference>
<dbReference type="InterPro" id="IPR002197">
    <property type="entry name" value="HTH_Fis"/>
</dbReference>
<dbReference type="InterPro" id="IPR004096">
    <property type="entry name" value="V4R"/>
</dbReference>
<evidence type="ECO:0000256" key="1">
    <source>
        <dbReference type="ARBA" id="ARBA00022741"/>
    </source>
</evidence>
<dbReference type="GO" id="GO:0006355">
    <property type="term" value="P:regulation of DNA-templated transcription"/>
    <property type="evidence" value="ECO:0007669"/>
    <property type="project" value="InterPro"/>
</dbReference>